<evidence type="ECO:0000256" key="6">
    <source>
        <dbReference type="PIRNR" id="PIRNR018267"/>
    </source>
</evidence>
<dbReference type="EC" id="3.1.-.-" evidence="6"/>
<evidence type="ECO:0000256" key="1">
    <source>
        <dbReference type="ARBA" id="ARBA00022722"/>
    </source>
</evidence>
<dbReference type="OrthoDB" id="9801520at2"/>
<dbReference type="InterPro" id="IPR004603">
    <property type="entry name" value="DNA_mismatch_endonuc_vsr"/>
</dbReference>
<dbReference type="GO" id="GO:0006298">
    <property type="term" value="P:mismatch repair"/>
    <property type="evidence" value="ECO:0007669"/>
    <property type="project" value="UniProtKB-UniRule"/>
</dbReference>
<gene>
    <name evidence="8" type="primary">vsr</name>
    <name evidence="8" type="ORF">DL238_01775</name>
</gene>
<accession>A0A395LP49</accession>
<keyword evidence="2 6" id="KW-0255">Endonuclease</keyword>
<dbReference type="Proteomes" id="UP000254101">
    <property type="component" value="Unassembled WGS sequence"/>
</dbReference>
<evidence type="ECO:0000256" key="3">
    <source>
        <dbReference type="ARBA" id="ARBA00022763"/>
    </source>
</evidence>
<evidence type="ECO:0000313" key="8">
    <source>
        <dbReference type="EMBL" id="RDS76460.1"/>
    </source>
</evidence>
<dbReference type="EMBL" id="QRBB01000001">
    <property type="protein sequence ID" value="RDS76460.1"/>
    <property type="molecule type" value="Genomic_DNA"/>
</dbReference>
<dbReference type="Gene3D" id="3.40.960.10">
    <property type="entry name" value="VSR Endonuclease"/>
    <property type="match status" value="1"/>
</dbReference>
<evidence type="ECO:0000256" key="5">
    <source>
        <dbReference type="ARBA" id="ARBA00023204"/>
    </source>
</evidence>
<keyword evidence="1 6" id="KW-0540">Nuclease</keyword>
<dbReference type="NCBIfam" id="TIGR00632">
    <property type="entry name" value="vsr"/>
    <property type="match status" value="1"/>
</dbReference>
<keyword evidence="4 6" id="KW-0378">Hydrolase</keyword>
<dbReference type="AlphaFoldDB" id="A0A395LP49"/>
<dbReference type="SUPFAM" id="SSF52980">
    <property type="entry name" value="Restriction endonuclease-like"/>
    <property type="match status" value="1"/>
</dbReference>
<keyword evidence="5 6" id="KW-0234">DNA repair</keyword>
<comment type="similarity">
    <text evidence="6">Belongs to the vsr family.</text>
</comment>
<keyword evidence="3 6" id="KW-0227">DNA damage</keyword>
<dbReference type="RefSeq" id="WP_115490691.1">
    <property type="nucleotide sequence ID" value="NZ_JACHWW010000001.1"/>
</dbReference>
<name>A0A395LP49_9SPHN</name>
<protein>
    <recommendedName>
        <fullName evidence="6">Very short patch repair endonuclease</fullName>
        <ecNumber evidence="6">3.1.-.-</ecNumber>
    </recommendedName>
</protein>
<reference evidence="8 9" key="1">
    <citation type="submission" date="2018-07" db="EMBL/GenBank/DDBJ databases">
        <title>Erythrobacter nanhaiensis sp. nov., a novel member of the genus Erythrobacter isolated from the South China Sea.</title>
        <authorList>
            <person name="Chen X."/>
            <person name="Liu J."/>
        </authorList>
    </citation>
    <scope>NUCLEOTIDE SEQUENCE [LARGE SCALE GENOMIC DNA]</scope>
    <source>
        <strain evidence="8 9">S-5</strain>
    </source>
</reference>
<comment type="caution">
    <text evidence="8">The sequence shown here is derived from an EMBL/GenBank/DDBJ whole genome shotgun (WGS) entry which is preliminary data.</text>
</comment>
<evidence type="ECO:0000313" key="9">
    <source>
        <dbReference type="Proteomes" id="UP000254101"/>
    </source>
</evidence>
<evidence type="ECO:0000256" key="2">
    <source>
        <dbReference type="ARBA" id="ARBA00022759"/>
    </source>
</evidence>
<comment type="function">
    <text evidence="6">May nick specific sequences that contain T:G mispairs resulting from m5C-deamination.</text>
</comment>
<dbReference type="CDD" id="cd00221">
    <property type="entry name" value="Vsr"/>
    <property type="match status" value="1"/>
</dbReference>
<evidence type="ECO:0000256" key="7">
    <source>
        <dbReference type="SAM" id="MobiDB-lite"/>
    </source>
</evidence>
<feature type="region of interest" description="Disordered" evidence="7">
    <location>
        <begin position="1"/>
        <end position="22"/>
    </location>
</feature>
<organism evidence="8 9">
    <name type="scientific">Alteriqipengyuania lutimaris</name>
    <dbReference type="NCBI Taxonomy" id="1538146"/>
    <lineage>
        <taxon>Bacteria</taxon>
        <taxon>Pseudomonadati</taxon>
        <taxon>Pseudomonadota</taxon>
        <taxon>Alphaproteobacteria</taxon>
        <taxon>Sphingomonadales</taxon>
        <taxon>Erythrobacteraceae</taxon>
        <taxon>Alteriqipengyuania</taxon>
    </lineage>
</organism>
<dbReference type="Pfam" id="PF03852">
    <property type="entry name" value="Vsr"/>
    <property type="match status" value="1"/>
</dbReference>
<dbReference type="GO" id="GO:0016787">
    <property type="term" value="F:hydrolase activity"/>
    <property type="evidence" value="ECO:0007669"/>
    <property type="project" value="UniProtKB-KW"/>
</dbReference>
<sequence>MDHLDPERRSENMRRVKGKDTGPELTVRHALHTLGRRFRLHRKDLPGKPDIVLAKNRLAIFVHGCFWHRHENCPRASMPSTRREFWESKFARTVERDAEQAAALRAAGWQPEVIWECETRDAETLSERLRDILERNNPE</sequence>
<dbReference type="GO" id="GO:0004519">
    <property type="term" value="F:endonuclease activity"/>
    <property type="evidence" value="ECO:0007669"/>
    <property type="project" value="UniProtKB-KW"/>
</dbReference>
<keyword evidence="9" id="KW-1185">Reference proteome</keyword>
<dbReference type="InterPro" id="IPR011335">
    <property type="entry name" value="Restrct_endonuc-II-like"/>
</dbReference>
<evidence type="ECO:0000256" key="4">
    <source>
        <dbReference type="ARBA" id="ARBA00022801"/>
    </source>
</evidence>
<dbReference type="PIRSF" id="PIRSF018267">
    <property type="entry name" value="VSR_endonuc"/>
    <property type="match status" value="1"/>
</dbReference>
<proteinExistence type="inferred from homology"/>